<dbReference type="GO" id="GO:0043235">
    <property type="term" value="C:receptor complex"/>
    <property type="evidence" value="ECO:0007669"/>
    <property type="project" value="TreeGrafter"/>
</dbReference>
<dbReference type="AlphaFoldDB" id="A0A8S3CJG4"/>
<accession>A0A8S3CJG4</accession>
<dbReference type="InterPro" id="IPR011009">
    <property type="entry name" value="Kinase-like_dom_sf"/>
</dbReference>
<dbReference type="GO" id="GO:0005886">
    <property type="term" value="C:plasma membrane"/>
    <property type="evidence" value="ECO:0007669"/>
    <property type="project" value="TreeGrafter"/>
</dbReference>
<gene>
    <name evidence="2" type="ORF">BYL167_LOCUS39996</name>
    <name evidence="3" type="ORF">GIL414_LOCUS49442</name>
    <name evidence="4" type="ORF">SMN809_LOCUS51576</name>
</gene>
<dbReference type="Pfam" id="PF07714">
    <property type="entry name" value="PK_Tyr_Ser-Thr"/>
    <property type="match status" value="1"/>
</dbReference>
<evidence type="ECO:0000313" key="4">
    <source>
        <dbReference type="EMBL" id="CAF4897424.1"/>
    </source>
</evidence>
<dbReference type="GO" id="GO:0004714">
    <property type="term" value="F:transmembrane receptor protein tyrosine kinase activity"/>
    <property type="evidence" value="ECO:0007669"/>
    <property type="project" value="TreeGrafter"/>
</dbReference>
<feature type="non-terminal residue" evidence="4">
    <location>
        <position position="1"/>
    </location>
</feature>
<dbReference type="PROSITE" id="PS50011">
    <property type="entry name" value="PROTEIN_KINASE_DOM"/>
    <property type="match status" value="1"/>
</dbReference>
<dbReference type="EMBL" id="CAJOBI010173189">
    <property type="protein sequence ID" value="CAF4897424.1"/>
    <property type="molecule type" value="Genomic_DNA"/>
</dbReference>
<dbReference type="InterPro" id="IPR001245">
    <property type="entry name" value="Ser-Thr/Tyr_kinase_cat_dom"/>
</dbReference>
<proteinExistence type="predicted"/>
<sequence length="55" mass="6314">VKLSDFGLSRICCSETNYYKTSWKDTLRLPIAWMSPEAINFLRFTSASDIFSFGV</sequence>
<dbReference type="EMBL" id="CAJOBH010097825">
    <property type="protein sequence ID" value="CAF4597928.1"/>
    <property type="molecule type" value="Genomic_DNA"/>
</dbReference>
<protein>
    <recommendedName>
        <fullName evidence="1">Protein kinase domain-containing protein</fullName>
    </recommendedName>
</protein>
<dbReference type="Proteomes" id="UP000681720">
    <property type="component" value="Unassembled WGS sequence"/>
</dbReference>
<dbReference type="InterPro" id="IPR050122">
    <property type="entry name" value="RTK"/>
</dbReference>
<evidence type="ECO:0000259" key="1">
    <source>
        <dbReference type="PROSITE" id="PS50011"/>
    </source>
</evidence>
<dbReference type="Gene3D" id="1.10.510.10">
    <property type="entry name" value="Transferase(Phosphotransferase) domain 1"/>
    <property type="match status" value="1"/>
</dbReference>
<evidence type="ECO:0000313" key="2">
    <source>
        <dbReference type="EMBL" id="CAF4597928.1"/>
    </source>
</evidence>
<dbReference type="GO" id="GO:0007169">
    <property type="term" value="P:cell surface receptor protein tyrosine kinase signaling pathway"/>
    <property type="evidence" value="ECO:0007669"/>
    <property type="project" value="TreeGrafter"/>
</dbReference>
<dbReference type="PANTHER" id="PTHR24416">
    <property type="entry name" value="TYROSINE-PROTEIN KINASE RECEPTOR"/>
    <property type="match status" value="1"/>
</dbReference>
<dbReference type="EMBL" id="CAJOBJ010162623">
    <property type="protein sequence ID" value="CAF4852030.1"/>
    <property type="molecule type" value="Genomic_DNA"/>
</dbReference>
<name>A0A8S3CJG4_9BILA</name>
<feature type="domain" description="Protein kinase" evidence="1">
    <location>
        <begin position="1"/>
        <end position="55"/>
    </location>
</feature>
<comment type="caution">
    <text evidence="4">The sequence shown here is derived from an EMBL/GenBank/DDBJ whole genome shotgun (WGS) entry which is preliminary data.</text>
</comment>
<evidence type="ECO:0000313" key="5">
    <source>
        <dbReference type="Proteomes" id="UP000676336"/>
    </source>
</evidence>
<dbReference type="Proteomes" id="UP000681967">
    <property type="component" value="Unassembled WGS sequence"/>
</dbReference>
<dbReference type="GO" id="GO:0005524">
    <property type="term" value="F:ATP binding"/>
    <property type="evidence" value="ECO:0007669"/>
    <property type="project" value="InterPro"/>
</dbReference>
<dbReference type="PANTHER" id="PTHR24416:SF600">
    <property type="entry name" value="PDGF- AND VEGF-RECEPTOR RELATED, ISOFORM J"/>
    <property type="match status" value="1"/>
</dbReference>
<feature type="non-terminal residue" evidence="4">
    <location>
        <position position="55"/>
    </location>
</feature>
<reference evidence="4" key="1">
    <citation type="submission" date="2021-02" db="EMBL/GenBank/DDBJ databases">
        <authorList>
            <person name="Nowell W R."/>
        </authorList>
    </citation>
    <scope>NUCLEOTIDE SEQUENCE</scope>
</reference>
<evidence type="ECO:0000313" key="3">
    <source>
        <dbReference type="EMBL" id="CAF4852030.1"/>
    </source>
</evidence>
<organism evidence="4 5">
    <name type="scientific">Rotaria magnacalcarata</name>
    <dbReference type="NCBI Taxonomy" id="392030"/>
    <lineage>
        <taxon>Eukaryota</taxon>
        <taxon>Metazoa</taxon>
        <taxon>Spiralia</taxon>
        <taxon>Gnathifera</taxon>
        <taxon>Rotifera</taxon>
        <taxon>Eurotatoria</taxon>
        <taxon>Bdelloidea</taxon>
        <taxon>Philodinida</taxon>
        <taxon>Philodinidae</taxon>
        <taxon>Rotaria</taxon>
    </lineage>
</organism>
<dbReference type="Proteomes" id="UP000676336">
    <property type="component" value="Unassembled WGS sequence"/>
</dbReference>
<dbReference type="SUPFAM" id="SSF56112">
    <property type="entry name" value="Protein kinase-like (PK-like)"/>
    <property type="match status" value="1"/>
</dbReference>
<dbReference type="InterPro" id="IPR000719">
    <property type="entry name" value="Prot_kinase_dom"/>
</dbReference>